<proteinExistence type="predicted"/>
<evidence type="ECO:0000313" key="2">
    <source>
        <dbReference type="EMBL" id="JAW15968.1"/>
    </source>
</evidence>
<evidence type="ECO:0000256" key="1">
    <source>
        <dbReference type="SAM" id="SignalP"/>
    </source>
</evidence>
<reference evidence="2" key="1">
    <citation type="journal article" date="2018" name="PLoS Negl. Trop. Dis.">
        <title>An insight into the salivary gland and fat body transcriptome of Panstrongylus lignarius (Hemiptera: Heteroptera), the main vector of Chagas disease in Peru.</title>
        <authorList>
            <person name="Nevoa J.C."/>
            <person name="Mendes M.T."/>
            <person name="da Silva M.V."/>
            <person name="Soares S.C."/>
            <person name="Oliveira C.J.F."/>
            <person name="Ribeiro J.M.C."/>
        </authorList>
    </citation>
    <scope>NUCLEOTIDE SEQUENCE</scope>
</reference>
<protein>
    <submittedName>
        <fullName evidence="2">Putative secreted protein</fullName>
    </submittedName>
</protein>
<accession>A0A224Y0J9</accession>
<dbReference type="AlphaFoldDB" id="A0A224Y0J9"/>
<feature type="chain" id="PRO_5012623771" evidence="1">
    <location>
        <begin position="17"/>
        <end position="73"/>
    </location>
</feature>
<dbReference type="EMBL" id="GFTR01000458">
    <property type="protein sequence ID" value="JAW15968.1"/>
    <property type="molecule type" value="Transcribed_RNA"/>
</dbReference>
<keyword evidence="1" id="KW-0732">Signal</keyword>
<feature type="signal peptide" evidence="1">
    <location>
        <begin position="1"/>
        <end position="16"/>
    </location>
</feature>
<organism evidence="2">
    <name type="scientific">Panstrongylus lignarius</name>
    <dbReference type="NCBI Taxonomy" id="156445"/>
    <lineage>
        <taxon>Eukaryota</taxon>
        <taxon>Metazoa</taxon>
        <taxon>Ecdysozoa</taxon>
        <taxon>Arthropoda</taxon>
        <taxon>Hexapoda</taxon>
        <taxon>Insecta</taxon>
        <taxon>Pterygota</taxon>
        <taxon>Neoptera</taxon>
        <taxon>Paraneoptera</taxon>
        <taxon>Hemiptera</taxon>
        <taxon>Heteroptera</taxon>
        <taxon>Panheteroptera</taxon>
        <taxon>Cimicomorpha</taxon>
        <taxon>Reduviidae</taxon>
        <taxon>Triatominae</taxon>
        <taxon>Panstrongylus</taxon>
    </lineage>
</organism>
<name>A0A224Y0J9_9HEMI</name>
<sequence length="73" mass="8644">MLFIYLLFHFGSWTLSSPPFFLCPSPTYPCFALFSKRSLLRKAWRPLLFRFLEFFSFLLECPTYPRPSSLLPG</sequence>